<accession>A0A4D6LEE2</accession>
<dbReference type="Proteomes" id="UP000501690">
    <property type="component" value="Linkage Group LG3"/>
</dbReference>
<protein>
    <submittedName>
        <fullName evidence="1">Uncharacterized protein</fullName>
    </submittedName>
</protein>
<organism evidence="1 2">
    <name type="scientific">Vigna unguiculata</name>
    <name type="common">Cowpea</name>
    <dbReference type="NCBI Taxonomy" id="3917"/>
    <lineage>
        <taxon>Eukaryota</taxon>
        <taxon>Viridiplantae</taxon>
        <taxon>Streptophyta</taxon>
        <taxon>Embryophyta</taxon>
        <taxon>Tracheophyta</taxon>
        <taxon>Spermatophyta</taxon>
        <taxon>Magnoliopsida</taxon>
        <taxon>eudicotyledons</taxon>
        <taxon>Gunneridae</taxon>
        <taxon>Pentapetalae</taxon>
        <taxon>rosids</taxon>
        <taxon>fabids</taxon>
        <taxon>Fabales</taxon>
        <taxon>Fabaceae</taxon>
        <taxon>Papilionoideae</taxon>
        <taxon>50 kb inversion clade</taxon>
        <taxon>NPAAA clade</taxon>
        <taxon>indigoferoid/millettioid clade</taxon>
        <taxon>Phaseoleae</taxon>
        <taxon>Vigna</taxon>
    </lineage>
</organism>
<name>A0A4D6LEE2_VIGUN</name>
<sequence>MSRLGEINRGSSKLLHASGRSVAWYWHELKSHNYVLRENDGYGTTGKEMKKGELSRDGRISGSCFNGQDVIPWSLLVGVHGGVPSI</sequence>
<dbReference type="EMBL" id="CP039347">
    <property type="protein sequence ID" value="QCD86972.1"/>
    <property type="molecule type" value="Genomic_DNA"/>
</dbReference>
<reference evidence="1 2" key="1">
    <citation type="submission" date="2019-04" db="EMBL/GenBank/DDBJ databases">
        <title>An improved genome assembly and genetic linkage map for asparagus bean, Vigna unguiculata ssp. sesquipedialis.</title>
        <authorList>
            <person name="Xia Q."/>
            <person name="Zhang R."/>
            <person name="Dong Y."/>
        </authorList>
    </citation>
    <scope>NUCLEOTIDE SEQUENCE [LARGE SCALE GENOMIC DNA]</scope>
    <source>
        <tissue evidence="1">Leaf</tissue>
    </source>
</reference>
<evidence type="ECO:0000313" key="1">
    <source>
        <dbReference type="EMBL" id="QCD86972.1"/>
    </source>
</evidence>
<gene>
    <name evidence="1" type="ORF">DEO72_LG3g1503</name>
</gene>
<keyword evidence="2" id="KW-1185">Reference proteome</keyword>
<proteinExistence type="predicted"/>
<evidence type="ECO:0000313" key="2">
    <source>
        <dbReference type="Proteomes" id="UP000501690"/>
    </source>
</evidence>
<dbReference type="AlphaFoldDB" id="A0A4D6LEE2"/>